<protein>
    <submittedName>
        <fullName evidence="2">Nitrile hydratase accessory protein</fullName>
    </submittedName>
</protein>
<evidence type="ECO:0000313" key="2">
    <source>
        <dbReference type="EMBL" id="KGH03017.1"/>
    </source>
</evidence>
<dbReference type="AlphaFoldDB" id="A0A0E3BTG5"/>
<dbReference type="Pfam" id="PF21006">
    <property type="entry name" value="NHase_beta_N"/>
    <property type="match status" value="1"/>
</dbReference>
<feature type="domain" description="Nitrile hydratase beta subunit-like N-terminal" evidence="1">
    <location>
        <begin position="17"/>
        <end position="103"/>
    </location>
</feature>
<dbReference type="InterPro" id="IPR049054">
    <property type="entry name" value="CN_hydtase_beta-like_N"/>
</dbReference>
<comment type="caution">
    <text evidence="2">The sequence shown here is derived from an EMBL/GenBank/DDBJ whole genome shotgun (WGS) entry which is preliminary data.</text>
</comment>
<dbReference type="RefSeq" id="WP_012248398.1">
    <property type="nucleotide sequence ID" value="NZ_AWTM01000090.1"/>
</dbReference>
<name>A0A0E3BTG5_9BURK</name>
<dbReference type="InterPro" id="IPR042262">
    <property type="entry name" value="CN_hydtase_beta_C"/>
</dbReference>
<dbReference type="SMR" id="A0A0E3BTG5"/>
<evidence type="ECO:0000259" key="1">
    <source>
        <dbReference type="Pfam" id="PF21006"/>
    </source>
</evidence>
<proteinExistence type="predicted"/>
<organism evidence="2 3">
    <name type="scientific">Comamonas thiooxydans</name>
    <dbReference type="NCBI Taxonomy" id="363952"/>
    <lineage>
        <taxon>Bacteria</taxon>
        <taxon>Pseudomonadati</taxon>
        <taxon>Pseudomonadota</taxon>
        <taxon>Betaproteobacteria</taxon>
        <taxon>Burkholderiales</taxon>
        <taxon>Comamonadaceae</taxon>
        <taxon>Comamonas</taxon>
    </lineage>
</organism>
<gene>
    <name evidence="2" type="ORF">P608_25835</name>
</gene>
<sequence>MKDERFPLPEGSLKDLDGPVFDEPWQSQAFALVVSMHKAGLFQWKDWAETFTAEIDASPALPGESVNDTYYRQWVSALEKLVASLGLVTGGDVNSRAQEWKQAHLNTPHGHPILLAHALCPPAIDPKHKHEPQRSPIKVVAAMA</sequence>
<dbReference type="SUPFAM" id="SSF50090">
    <property type="entry name" value="Electron transport accessory proteins"/>
    <property type="match status" value="1"/>
</dbReference>
<dbReference type="InterPro" id="IPR008990">
    <property type="entry name" value="Elect_transpt_acc-like_dom_sf"/>
</dbReference>
<dbReference type="NCBIfam" id="TIGR03889">
    <property type="entry name" value="nitrile_acc"/>
    <property type="match status" value="1"/>
</dbReference>
<reference evidence="2 3" key="1">
    <citation type="submission" date="2013-09" db="EMBL/GenBank/DDBJ databases">
        <title>High correlation between genotypes and phenotypes of environmental bacteria Comamonas testosteroni strains.</title>
        <authorList>
            <person name="Liu L."/>
            <person name="Zhu W."/>
            <person name="Xia X."/>
            <person name="Xu B."/>
            <person name="Luo M."/>
            <person name="Wang G."/>
        </authorList>
    </citation>
    <scope>NUCLEOTIDE SEQUENCE [LARGE SCALE GENOMIC DNA]</scope>
    <source>
        <strain evidence="2 3">DF2</strain>
    </source>
</reference>
<dbReference type="EMBL" id="AWTP01000172">
    <property type="protein sequence ID" value="KGH03017.1"/>
    <property type="molecule type" value="Genomic_DNA"/>
</dbReference>
<evidence type="ECO:0000313" key="3">
    <source>
        <dbReference type="Proteomes" id="UP000029549"/>
    </source>
</evidence>
<dbReference type="Proteomes" id="UP000029549">
    <property type="component" value="Unassembled WGS sequence"/>
</dbReference>
<keyword evidence="3" id="KW-1185">Reference proteome</keyword>
<accession>A0A0E3BTG5</accession>
<dbReference type="InterPro" id="IPR023808">
    <property type="entry name" value="Nitrile_Hydratase_acc_put"/>
</dbReference>
<dbReference type="Gene3D" id="1.10.472.20">
    <property type="entry name" value="Nitrile hydratase, beta subunit"/>
    <property type="match status" value="1"/>
</dbReference>